<dbReference type="VEuPathDB" id="TriTrypDB:TvY486_1013570"/>
<sequence length="449" mass="50321">MLLILLLYAFYEASASTSYAFEFSRGNVTRLSANHSVWKPSGVVTLEEGVICARAVQENCSSCKNTSTAVCTFDKGSTFSVEQTHYAFCGDRGVIVDGSLLCPHKVQNISGSAINVSTVSYRGNMTLTENLTDDKVLSFFHNLGDVTSIEFPGNTIFLNDEKMYLMNAVLNRGNASSMHVLFESYNGVSWTVRSRIPLSVISSSTLVAYGDRRIVVSVDNTSERYIVSSAHGGKWWGTVRKLNASNTVATLSLDSGIVVESGLSNLTNVLELAGTVGHKHGSKVIKIVDLYKDAMEVDDFPDNFTACNDALECTTSSFIGLASFSKGSATVLFDYLSKRTQLKTIVGVTVHIDDSEEKKEILEMKRKAEEEAKRREEARIKAQREWEEKQQKEREERRKREEERRARFKKNDERYLEEALSKAVEDGEMIVVREVEGEWIDLEKQSFFW</sequence>
<feature type="region of interest" description="Disordered" evidence="1">
    <location>
        <begin position="382"/>
        <end position="409"/>
    </location>
</feature>
<dbReference type="EMBL" id="HE573026">
    <property type="protein sequence ID" value="CCC52314.1"/>
    <property type="molecule type" value="Genomic_DNA"/>
</dbReference>
<reference evidence="3" key="1">
    <citation type="journal article" date="2012" name="Proc. Natl. Acad. Sci. U.S.A.">
        <title>Antigenic diversity is generated by distinct evolutionary mechanisms in African trypanosome species.</title>
        <authorList>
            <person name="Jackson A.P."/>
            <person name="Berry A."/>
            <person name="Aslett M."/>
            <person name="Allison H.C."/>
            <person name="Burton P."/>
            <person name="Vavrova-Anderson J."/>
            <person name="Brown R."/>
            <person name="Browne H."/>
            <person name="Corton N."/>
            <person name="Hauser H."/>
            <person name="Gamble J."/>
            <person name="Gilderthorp R."/>
            <person name="Marcello L."/>
            <person name="McQuillan J."/>
            <person name="Otto T.D."/>
            <person name="Quail M.A."/>
            <person name="Sanders M.J."/>
            <person name="van Tonder A."/>
            <person name="Ginger M.L."/>
            <person name="Field M.C."/>
            <person name="Barry J.D."/>
            <person name="Hertz-Fowler C."/>
            <person name="Berriman M."/>
        </authorList>
    </citation>
    <scope>NUCLEOTIDE SEQUENCE</scope>
    <source>
        <strain evidence="3">Y486</strain>
    </source>
</reference>
<dbReference type="InterPro" id="IPR036278">
    <property type="entry name" value="Sialidase_sf"/>
</dbReference>
<organism evidence="3">
    <name type="scientific">Trypanosoma vivax (strain Y486)</name>
    <dbReference type="NCBI Taxonomy" id="1055687"/>
    <lineage>
        <taxon>Eukaryota</taxon>
        <taxon>Discoba</taxon>
        <taxon>Euglenozoa</taxon>
        <taxon>Kinetoplastea</taxon>
        <taxon>Metakinetoplastina</taxon>
        <taxon>Trypanosomatida</taxon>
        <taxon>Trypanosomatidae</taxon>
        <taxon>Trypanosoma</taxon>
        <taxon>Duttonella</taxon>
    </lineage>
</organism>
<dbReference type="AlphaFoldDB" id="G0U4F0"/>
<dbReference type="OMA" id="HYWPGEE"/>
<gene>
    <name evidence="3" type="ORF">TVY486_1013570</name>
</gene>
<evidence type="ECO:0000256" key="1">
    <source>
        <dbReference type="SAM" id="MobiDB-lite"/>
    </source>
</evidence>
<name>G0U4F0_TRYVY</name>
<dbReference type="SUPFAM" id="SSF50939">
    <property type="entry name" value="Sialidases"/>
    <property type="match status" value="1"/>
</dbReference>
<proteinExistence type="predicted"/>
<evidence type="ECO:0000256" key="2">
    <source>
        <dbReference type="SAM" id="SignalP"/>
    </source>
</evidence>
<evidence type="ECO:0000313" key="3">
    <source>
        <dbReference type="EMBL" id="CCC52314.1"/>
    </source>
</evidence>
<feature type="chain" id="PRO_5012474834" evidence="2">
    <location>
        <begin position="16"/>
        <end position="449"/>
    </location>
</feature>
<accession>G0U4F0</accession>
<keyword evidence="2" id="KW-0732">Signal</keyword>
<feature type="signal peptide" evidence="2">
    <location>
        <begin position="1"/>
        <end position="15"/>
    </location>
</feature>
<protein>
    <submittedName>
        <fullName evidence="3">Uncharacterized protein</fullName>
    </submittedName>
</protein>